<keyword evidence="2 11" id="KW-0645">Protease</keyword>
<evidence type="ECO:0000313" key="12">
    <source>
        <dbReference type="Proteomes" id="UP000799302"/>
    </source>
</evidence>
<feature type="domain" description="Peptidase A1" evidence="10">
    <location>
        <begin position="46"/>
        <end position="404"/>
    </location>
</feature>
<comment type="similarity">
    <text evidence="1">Belongs to the peptidase A1 family.</text>
</comment>
<dbReference type="GO" id="GO:0031505">
    <property type="term" value="P:fungal-type cell wall organization"/>
    <property type="evidence" value="ECO:0007669"/>
    <property type="project" value="TreeGrafter"/>
</dbReference>
<dbReference type="Pfam" id="PF00026">
    <property type="entry name" value="Asp"/>
    <property type="match status" value="1"/>
</dbReference>
<dbReference type="PROSITE" id="PS51767">
    <property type="entry name" value="PEPTIDASE_A1"/>
    <property type="match status" value="1"/>
</dbReference>
<dbReference type="GO" id="GO:0004190">
    <property type="term" value="F:aspartic-type endopeptidase activity"/>
    <property type="evidence" value="ECO:0007669"/>
    <property type="project" value="UniProtKB-KW"/>
</dbReference>
<dbReference type="InterPro" id="IPR001461">
    <property type="entry name" value="Aspartic_peptidase_A1"/>
</dbReference>
<evidence type="ECO:0000256" key="3">
    <source>
        <dbReference type="ARBA" id="ARBA00022729"/>
    </source>
</evidence>
<evidence type="ECO:0000256" key="7">
    <source>
        <dbReference type="SAM" id="MobiDB-lite"/>
    </source>
</evidence>
<evidence type="ECO:0000256" key="4">
    <source>
        <dbReference type="ARBA" id="ARBA00022750"/>
    </source>
</evidence>
<feature type="region of interest" description="Disordered" evidence="7">
    <location>
        <begin position="425"/>
        <end position="455"/>
    </location>
</feature>
<keyword evidence="8" id="KW-0472">Membrane</keyword>
<dbReference type="InterPro" id="IPR021109">
    <property type="entry name" value="Peptidase_aspartic_dom_sf"/>
</dbReference>
<evidence type="ECO:0000256" key="5">
    <source>
        <dbReference type="ARBA" id="ARBA00022801"/>
    </source>
</evidence>
<sequence>MATSKLFAFAIAITIVSAATSCHADVAKAISIPITNIQLSNQQTIRGAAVTVGTPPQTLAFIVHADISNTYVFNADTCPTTSHFGVSTTKDYCVSYRGNLFDSTKSSSWSAKSSAKDAGAPNDSSDSVLQKALFGTDTMSLNGSDSLDKFPLAVQSMQWSKDWYYNQHLLGMGPQSTLLTSLKKAGKINSLSWSYWWGDSGAPDQENHDGNLVLGGYDTAKITGDNITFPLAVSDNCTTGMVVPVTALYMKFPQAYPPKVNILDITPQSFCIVPDWPTMFSMTTNMFTTFKSSAKIQQVQEIVSWGPNMYSEVFPGNDTFNGTFIFTLPPNYPIQIPNNQLKIPELVAQESDGKMYYRTDTGNRTILVDRLTGDTKNVVPKIGRQFFSAVVLFVNWDTMTFTLWRAKPTTDSTLIPVASCGSDDSVDINGSGSSSTSSSPGGPGSGSGSGSGSGNGVAETKLSIGAIAGIAVGVFAIAVAIAVILAITCMKKRREAKAQPDVEPSGDLKTEQPGDAKPERSSFYPSPPISPESQHADVAKYQGMDSNMPAELYSPTLMGSRPPTELYRPPPPAPVELHSPPAPAPVELHTDAIHSAAVELPASHTQ</sequence>
<reference evidence="11" key="1">
    <citation type="journal article" date="2020" name="Stud. Mycol.">
        <title>101 Dothideomycetes genomes: a test case for predicting lifestyles and emergence of pathogens.</title>
        <authorList>
            <person name="Haridas S."/>
            <person name="Albert R."/>
            <person name="Binder M."/>
            <person name="Bloem J."/>
            <person name="Labutti K."/>
            <person name="Salamov A."/>
            <person name="Andreopoulos B."/>
            <person name="Baker S."/>
            <person name="Barry K."/>
            <person name="Bills G."/>
            <person name="Bluhm B."/>
            <person name="Cannon C."/>
            <person name="Castanera R."/>
            <person name="Culley D."/>
            <person name="Daum C."/>
            <person name="Ezra D."/>
            <person name="Gonzalez J."/>
            <person name="Henrissat B."/>
            <person name="Kuo A."/>
            <person name="Liang C."/>
            <person name="Lipzen A."/>
            <person name="Lutzoni F."/>
            <person name="Magnuson J."/>
            <person name="Mondo S."/>
            <person name="Nolan M."/>
            <person name="Ohm R."/>
            <person name="Pangilinan J."/>
            <person name="Park H.-J."/>
            <person name="Ramirez L."/>
            <person name="Alfaro M."/>
            <person name="Sun H."/>
            <person name="Tritt A."/>
            <person name="Yoshinaga Y."/>
            <person name="Zwiers L.-H."/>
            <person name="Turgeon B."/>
            <person name="Goodwin S."/>
            <person name="Spatafora J."/>
            <person name="Crous P."/>
            <person name="Grigoriev I."/>
        </authorList>
    </citation>
    <scope>NUCLEOTIDE SEQUENCE</scope>
    <source>
        <strain evidence="11">CBS 115976</strain>
    </source>
</reference>
<evidence type="ECO:0000256" key="2">
    <source>
        <dbReference type="ARBA" id="ARBA00022670"/>
    </source>
</evidence>
<keyword evidence="12" id="KW-1185">Reference proteome</keyword>
<evidence type="ECO:0000256" key="6">
    <source>
        <dbReference type="ARBA" id="ARBA00023145"/>
    </source>
</evidence>
<feature type="transmembrane region" description="Helical" evidence="8">
    <location>
        <begin position="462"/>
        <end position="487"/>
    </location>
</feature>
<dbReference type="Proteomes" id="UP000799302">
    <property type="component" value="Unassembled WGS sequence"/>
</dbReference>
<dbReference type="PROSITE" id="PS51257">
    <property type="entry name" value="PROKAR_LIPOPROTEIN"/>
    <property type="match status" value="1"/>
</dbReference>
<evidence type="ECO:0000256" key="8">
    <source>
        <dbReference type="SAM" id="Phobius"/>
    </source>
</evidence>
<dbReference type="GO" id="GO:0009277">
    <property type="term" value="C:fungal-type cell wall"/>
    <property type="evidence" value="ECO:0007669"/>
    <property type="project" value="TreeGrafter"/>
</dbReference>
<dbReference type="GO" id="GO:0005576">
    <property type="term" value="C:extracellular region"/>
    <property type="evidence" value="ECO:0007669"/>
    <property type="project" value="TreeGrafter"/>
</dbReference>
<accession>A0A6A6U4X0</accession>
<proteinExistence type="inferred from homology"/>
<dbReference type="Gene3D" id="2.40.70.10">
    <property type="entry name" value="Acid Proteases"/>
    <property type="match status" value="1"/>
</dbReference>
<evidence type="ECO:0000259" key="10">
    <source>
        <dbReference type="PROSITE" id="PS51767"/>
    </source>
</evidence>
<keyword evidence="6" id="KW-0865">Zymogen</keyword>
<keyword evidence="8" id="KW-0812">Transmembrane</keyword>
<dbReference type="InterPro" id="IPR033121">
    <property type="entry name" value="PEPTIDASE_A1"/>
</dbReference>
<feature type="region of interest" description="Disordered" evidence="7">
    <location>
        <begin position="495"/>
        <end position="586"/>
    </location>
</feature>
<feature type="signal peptide" evidence="9">
    <location>
        <begin position="1"/>
        <end position="18"/>
    </location>
</feature>
<protein>
    <submittedName>
        <fullName evidence="11">Acid protease</fullName>
    </submittedName>
</protein>
<dbReference type="PANTHER" id="PTHR47965:SF12">
    <property type="entry name" value="ASPARTIC PROTEINASE 3-RELATED"/>
    <property type="match status" value="1"/>
</dbReference>
<feature type="compositionally biased region" description="Basic and acidic residues" evidence="7">
    <location>
        <begin position="496"/>
        <end position="520"/>
    </location>
</feature>
<feature type="compositionally biased region" description="Pro residues" evidence="7">
    <location>
        <begin position="568"/>
        <end position="584"/>
    </location>
</feature>
<dbReference type="OrthoDB" id="5361565at2759"/>
<name>A0A6A6U4X0_9PEZI</name>
<keyword evidence="3 9" id="KW-0732">Signal</keyword>
<evidence type="ECO:0000256" key="9">
    <source>
        <dbReference type="SAM" id="SignalP"/>
    </source>
</evidence>
<keyword evidence="8" id="KW-1133">Transmembrane helix</keyword>
<feature type="chain" id="PRO_5025473972" evidence="9">
    <location>
        <begin position="19"/>
        <end position="606"/>
    </location>
</feature>
<dbReference type="AlphaFoldDB" id="A0A6A6U4X0"/>
<dbReference type="SUPFAM" id="SSF50630">
    <property type="entry name" value="Acid proteases"/>
    <property type="match status" value="1"/>
</dbReference>
<keyword evidence="4" id="KW-0064">Aspartyl protease</keyword>
<organism evidence="11 12">
    <name type="scientific">Microthyrium microscopicum</name>
    <dbReference type="NCBI Taxonomy" id="703497"/>
    <lineage>
        <taxon>Eukaryota</taxon>
        <taxon>Fungi</taxon>
        <taxon>Dikarya</taxon>
        <taxon>Ascomycota</taxon>
        <taxon>Pezizomycotina</taxon>
        <taxon>Dothideomycetes</taxon>
        <taxon>Dothideomycetes incertae sedis</taxon>
        <taxon>Microthyriales</taxon>
        <taxon>Microthyriaceae</taxon>
        <taxon>Microthyrium</taxon>
    </lineage>
</organism>
<gene>
    <name evidence="11" type="ORF">BT63DRAFT_480328</name>
</gene>
<feature type="region of interest" description="Disordered" evidence="7">
    <location>
        <begin position="103"/>
        <end position="126"/>
    </location>
</feature>
<feature type="compositionally biased region" description="Gly residues" evidence="7">
    <location>
        <begin position="441"/>
        <end position="455"/>
    </location>
</feature>
<dbReference type="GO" id="GO:0006508">
    <property type="term" value="P:proteolysis"/>
    <property type="evidence" value="ECO:0007669"/>
    <property type="project" value="UniProtKB-KW"/>
</dbReference>
<dbReference type="PANTHER" id="PTHR47965">
    <property type="entry name" value="ASPARTYL PROTEASE-RELATED"/>
    <property type="match status" value="1"/>
</dbReference>
<keyword evidence="5" id="KW-0378">Hydrolase</keyword>
<feature type="compositionally biased region" description="Low complexity" evidence="7">
    <location>
        <begin position="103"/>
        <end position="118"/>
    </location>
</feature>
<evidence type="ECO:0000256" key="1">
    <source>
        <dbReference type="ARBA" id="ARBA00007447"/>
    </source>
</evidence>
<dbReference type="EMBL" id="MU004237">
    <property type="protein sequence ID" value="KAF2667339.1"/>
    <property type="molecule type" value="Genomic_DNA"/>
</dbReference>
<evidence type="ECO:0000313" key="11">
    <source>
        <dbReference type="EMBL" id="KAF2667339.1"/>
    </source>
</evidence>
<feature type="compositionally biased region" description="Low complexity" evidence="7">
    <location>
        <begin position="429"/>
        <end position="440"/>
    </location>
</feature>